<reference evidence="3" key="1">
    <citation type="submission" date="2021-07" db="EMBL/GenBank/DDBJ databases">
        <title>Zhongshania sp. CAU 1632 isolated from seawater.</title>
        <authorList>
            <person name="Kim W."/>
        </authorList>
    </citation>
    <scope>NUCLEOTIDE SEQUENCE</scope>
    <source>
        <strain evidence="3">CAU 1632</strain>
    </source>
</reference>
<sequence>MTPKQIAIVQSQLQAVKSIGKPFAKVFYARLFQLAPDLRNLFNCTDNSKDRKLINMLCTTVHSLDNMDGLKVVAHNMGQRYSEQGVSDRHYDFFIQAMLETLEMALGDDFSGDAKAAWVSMLAMLKETLLEASSYREIEHTEWGHEVPMALVG</sequence>
<keyword evidence="1" id="KW-0561">Oxygen transport</keyword>
<comment type="similarity">
    <text evidence="1">Belongs to the globin family.</text>
</comment>
<accession>A0ABS6VNI8</accession>
<keyword evidence="1" id="KW-0408">Iron</keyword>
<organism evidence="3 4">
    <name type="scientific">Zhongshania aquimaris</name>
    <dbReference type="NCBI Taxonomy" id="2857107"/>
    <lineage>
        <taxon>Bacteria</taxon>
        <taxon>Pseudomonadati</taxon>
        <taxon>Pseudomonadota</taxon>
        <taxon>Gammaproteobacteria</taxon>
        <taxon>Cellvibrionales</taxon>
        <taxon>Spongiibacteraceae</taxon>
        <taxon>Zhongshania</taxon>
    </lineage>
</organism>
<gene>
    <name evidence="3" type="ORF">KXJ70_03750</name>
</gene>
<evidence type="ECO:0000313" key="3">
    <source>
        <dbReference type="EMBL" id="MBW2939871.1"/>
    </source>
</evidence>
<evidence type="ECO:0000256" key="1">
    <source>
        <dbReference type="RuleBase" id="RU000356"/>
    </source>
</evidence>
<evidence type="ECO:0000259" key="2">
    <source>
        <dbReference type="PROSITE" id="PS01033"/>
    </source>
</evidence>
<keyword evidence="4" id="KW-1185">Reference proteome</keyword>
<dbReference type="EMBL" id="JAHWDQ010000001">
    <property type="protein sequence ID" value="MBW2939871.1"/>
    <property type="molecule type" value="Genomic_DNA"/>
</dbReference>
<feature type="domain" description="Globin" evidence="2">
    <location>
        <begin position="1"/>
        <end position="134"/>
    </location>
</feature>
<dbReference type="InterPro" id="IPR000971">
    <property type="entry name" value="Globin"/>
</dbReference>
<dbReference type="RefSeq" id="WP_219042106.1">
    <property type="nucleotide sequence ID" value="NZ_JAHWDQ010000001.1"/>
</dbReference>
<dbReference type="PANTHER" id="PTHR43396">
    <property type="entry name" value="FLAVOHEMOPROTEIN"/>
    <property type="match status" value="1"/>
</dbReference>
<proteinExistence type="inferred from homology"/>
<keyword evidence="1" id="KW-0479">Metal-binding</keyword>
<dbReference type="Pfam" id="PF00042">
    <property type="entry name" value="Globin"/>
    <property type="match status" value="1"/>
</dbReference>
<dbReference type="PANTHER" id="PTHR43396:SF6">
    <property type="entry name" value="ABL201WP"/>
    <property type="match status" value="1"/>
</dbReference>
<keyword evidence="1" id="KW-0349">Heme</keyword>
<protein>
    <recommendedName>
        <fullName evidence="2">Globin domain-containing protein</fullName>
    </recommendedName>
</protein>
<dbReference type="PROSITE" id="PS01033">
    <property type="entry name" value="GLOBIN"/>
    <property type="match status" value="1"/>
</dbReference>
<evidence type="ECO:0000313" key="4">
    <source>
        <dbReference type="Proteomes" id="UP001166291"/>
    </source>
</evidence>
<keyword evidence="1" id="KW-0813">Transport</keyword>
<name>A0ABS6VNI8_9GAMM</name>
<comment type="caution">
    <text evidence="3">The sequence shown here is derived from an EMBL/GenBank/DDBJ whole genome shotgun (WGS) entry which is preliminary data.</text>
</comment>
<dbReference type="Proteomes" id="UP001166291">
    <property type="component" value="Unassembled WGS sequence"/>
</dbReference>